<dbReference type="Pfam" id="PF00107">
    <property type="entry name" value="ADH_zinc_N"/>
    <property type="match status" value="1"/>
</dbReference>
<evidence type="ECO:0000256" key="1">
    <source>
        <dbReference type="ARBA" id="ARBA00022723"/>
    </source>
</evidence>
<dbReference type="InterPro" id="IPR013154">
    <property type="entry name" value="ADH-like_N"/>
</dbReference>
<dbReference type="Proteomes" id="UP000243106">
    <property type="component" value="Unassembled WGS sequence"/>
</dbReference>
<dbReference type="Gene3D" id="3.90.180.10">
    <property type="entry name" value="Medium-chain alcohol dehydrogenases, catalytic domain"/>
    <property type="match status" value="1"/>
</dbReference>
<dbReference type="InterPro" id="IPR036291">
    <property type="entry name" value="NAD(P)-bd_dom_sf"/>
</dbReference>
<keyword evidence="1 4" id="KW-0479">Metal-binding</keyword>
<dbReference type="GO" id="GO:0008270">
    <property type="term" value="F:zinc ion binding"/>
    <property type="evidence" value="ECO:0007669"/>
    <property type="project" value="InterPro"/>
</dbReference>
<dbReference type="EMBL" id="FOXV01000005">
    <property type="protein sequence ID" value="SFQ39862.1"/>
    <property type="molecule type" value="Genomic_DNA"/>
</dbReference>
<comment type="cofactor">
    <cofactor evidence="4">
        <name>Zn(2+)</name>
        <dbReference type="ChEBI" id="CHEBI:29105"/>
    </cofactor>
</comment>
<proteinExistence type="inferred from homology"/>
<dbReference type="InterPro" id="IPR050129">
    <property type="entry name" value="Zn_alcohol_dh"/>
</dbReference>
<gene>
    <name evidence="6" type="ORF">SAMN05421853_10517</name>
</gene>
<organism evidence="6 7">
    <name type="scientific">Roseivivax halotolerans</name>
    <dbReference type="NCBI Taxonomy" id="93684"/>
    <lineage>
        <taxon>Bacteria</taxon>
        <taxon>Pseudomonadati</taxon>
        <taxon>Pseudomonadota</taxon>
        <taxon>Alphaproteobacteria</taxon>
        <taxon>Rhodobacterales</taxon>
        <taxon>Roseobacteraceae</taxon>
        <taxon>Roseivivax</taxon>
    </lineage>
</organism>
<dbReference type="InterPro" id="IPR020843">
    <property type="entry name" value="ER"/>
</dbReference>
<comment type="similarity">
    <text evidence="4">Belongs to the zinc-containing alcohol dehydrogenase family.</text>
</comment>
<name>A0A1I5Y6K7_9RHOB</name>
<evidence type="ECO:0000259" key="5">
    <source>
        <dbReference type="SMART" id="SM00829"/>
    </source>
</evidence>
<dbReference type="InterPro" id="IPR011032">
    <property type="entry name" value="GroES-like_sf"/>
</dbReference>
<feature type="domain" description="Enoyl reductase (ER)" evidence="5">
    <location>
        <begin position="13"/>
        <end position="359"/>
    </location>
</feature>
<evidence type="ECO:0000313" key="7">
    <source>
        <dbReference type="Proteomes" id="UP000243106"/>
    </source>
</evidence>
<dbReference type="PANTHER" id="PTHR43401:SF5">
    <property type="entry name" value="ALCOHOL DEHYDROGENASE-RELATED"/>
    <property type="match status" value="1"/>
</dbReference>
<dbReference type="SUPFAM" id="SSF51735">
    <property type="entry name" value="NAD(P)-binding Rossmann-fold domains"/>
    <property type="match status" value="1"/>
</dbReference>
<evidence type="ECO:0000256" key="4">
    <source>
        <dbReference type="RuleBase" id="RU361277"/>
    </source>
</evidence>
<dbReference type="STRING" id="93684.SAMN05421853_10517"/>
<keyword evidence="2 4" id="KW-0862">Zinc</keyword>
<keyword evidence="7" id="KW-1185">Reference proteome</keyword>
<dbReference type="PROSITE" id="PS00059">
    <property type="entry name" value="ADH_ZINC"/>
    <property type="match status" value="1"/>
</dbReference>
<evidence type="ECO:0000256" key="2">
    <source>
        <dbReference type="ARBA" id="ARBA00022833"/>
    </source>
</evidence>
<reference evidence="7" key="1">
    <citation type="submission" date="2016-10" db="EMBL/GenBank/DDBJ databases">
        <authorList>
            <person name="Varghese N."/>
            <person name="Submissions S."/>
        </authorList>
    </citation>
    <scope>NUCLEOTIDE SEQUENCE [LARGE SCALE GENOMIC DNA]</scope>
    <source>
        <strain evidence="7">JCM 10271</strain>
    </source>
</reference>
<keyword evidence="3" id="KW-0560">Oxidoreductase</keyword>
<dbReference type="SUPFAM" id="SSF50129">
    <property type="entry name" value="GroES-like"/>
    <property type="match status" value="2"/>
</dbReference>
<dbReference type="RefSeq" id="WP_093010594.1">
    <property type="nucleotide sequence ID" value="NZ_FOXV01000005.1"/>
</dbReference>
<sequence length="359" mass="36967">MSAITAAVLTEFGQPMQIETLKIVEPRSGEIAVEVKAVAVCHSDIAYADGGFGGKVPLVLGHEAAGRVTALGSGVADLEIGQRVVMTLIRSCGACATCTGGKPTLCQSRPVHPTPLARADGTPVSAEMDCGAFASQVVIQRNQCVAVPEAMPGEVAALLGCGVITGVGGVVNAGALRPGEDVVVIGAGGVGLNAIQGARLAGARRIVAVDMNEEKLEIAREFGATDGVLASGGKPWREAMRTLGKGADLVAVAVGAAAAYEAAPRYLGWGGRIVMLGLPHVGQSASYEPFKTAYTGQSFLGSKMGDVVIARDIPWMADLWAQGRLKLEELISGRWELGQINEAIADTRSGAARRNVIVM</sequence>
<evidence type="ECO:0000256" key="3">
    <source>
        <dbReference type="ARBA" id="ARBA00023002"/>
    </source>
</evidence>
<dbReference type="Pfam" id="PF08240">
    <property type="entry name" value="ADH_N"/>
    <property type="match status" value="1"/>
</dbReference>
<accession>A0A1I5Y6K7</accession>
<evidence type="ECO:0000313" key="6">
    <source>
        <dbReference type="EMBL" id="SFQ39862.1"/>
    </source>
</evidence>
<dbReference type="PANTHER" id="PTHR43401">
    <property type="entry name" value="L-THREONINE 3-DEHYDROGENASE"/>
    <property type="match status" value="1"/>
</dbReference>
<protein>
    <submittedName>
        <fullName evidence="6">S-(Hydroxymethyl)mycothiol dehydrogenase</fullName>
    </submittedName>
</protein>
<dbReference type="AlphaFoldDB" id="A0A1I5Y6K7"/>
<dbReference type="InterPro" id="IPR013149">
    <property type="entry name" value="ADH-like_C"/>
</dbReference>
<dbReference type="GO" id="GO:0016616">
    <property type="term" value="F:oxidoreductase activity, acting on the CH-OH group of donors, NAD or NADP as acceptor"/>
    <property type="evidence" value="ECO:0007669"/>
    <property type="project" value="UniProtKB-ARBA"/>
</dbReference>
<dbReference type="SMART" id="SM00829">
    <property type="entry name" value="PKS_ER"/>
    <property type="match status" value="1"/>
</dbReference>
<dbReference type="InterPro" id="IPR002328">
    <property type="entry name" value="ADH_Zn_CS"/>
</dbReference>
<dbReference type="Gene3D" id="3.40.50.720">
    <property type="entry name" value="NAD(P)-binding Rossmann-like Domain"/>
    <property type="match status" value="1"/>
</dbReference>